<reference evidence="1 2" key="1">
    <citation type="submission" date="2018-11" db="EMBL/GenBank/DDBJ databases">
        <authorList>
            <consortium name="Pathogen Informatics"/>
        </authorList>
    </citation>
    <scope>NUCLEOTIDE SEQUENCE [LARGE SCALE GENOMIC DNA]</scope>
</reference>
<gene>
    <name evidence="1" type="ORF">SVUK_LOCUS18409</name>
</gene>
<keyword evidence="2" id="KW-1185">Reference proteome</keyword>
<organism evidence="1 2">
    <name type="scientific">Strongylus vulgaris</name>
    <name type="common">Blood worm</name>
    <dbReference type="NCBI Taxonomy" id="40348"/>
    <lineage>
        <taxon>Eukaryota</taxon>
        <taxon>Metazoa</taxon>
        <taxon>Ecdysozoa</taxon>
        <taxon>Nematoda</taxon>
        <taxon>Chromadorea</taxon>
        <taxon>Rhabditida</taxon>
        <taxon>Rhabditina</taxon>
        <taxon>Rhabditomorpha</taxon>
        <taxon>Strongyloidea</taxon>
        <taxon>Strongylidae</taxon>
        <taxon>Strongylus</taxon>
    </lineage>
</organism>
<dbReference type="AlphaFoldDB" id="A0A3P7JCS4"/>
<evidence type="ECO:0000313" key="2">
    <source>
        <dbReference type="Proteomes" id="UP000270094"/>
    </source>
</evidence>
<dbReference type="OrthoDB" id="5790562at2759"/>
<evidence type="ECO:0000313" key="1">
    <source>
        <dbReference type="EMBL" id="VDM83411.1"/>
    </source>
</evidence>
<proteinExistence type="predicted"/>
<dbReference type="EMBL" id="UYYB01122941">
    <property type="protein sequence ID" value="VDM83411.1"/>
    <property type="molecule type" value="Genomic_DNA"/>
</dbReference>
<dbReference type="Proteomes" id="UP000270094">
    <property type="component" value="Unassembled WGS sequence"/>
</dbReference>
<protein>
    <submittedName>
        <fullName evidence="1">Uncharacterized protein</fullName>
    </submittedName>
</protein>
<accession>A0A3P7JCS4</accession>
<name>A0A3P7JCS4_STRVU</name>
<sequence length="281" mass="31840">MKGALHRVNSTIEDLRFDSARGIIEWAEPKGSLNPYEITVVSNSLSGESSISWNVSVEPSYIAEVNSVSKIDERSEMRIVGRVRGIAENLSVPVKIWIKEKDEEKPTEIVIRSNGTRFTYDYIPQTSGEFTVVASHPGLFPTSGGVGFTIPPLELAVDESEKGPIVHNAEHCDATMLRPKNGTVRIEQSGSDIRMIEDVEDWHDETVSLLRCDGKRELWRYVIAEFSLYPLLLIIQQLKYPQWQPLLISGTPSMYLVIYTVFRHLQYSYRSYTVSAKIFII</sequence>